<dbReference type="EMBL" id="WTXG01000030">
    <property type="protein sequence ID" value="KAI0298179.1"/>
    <property type="molecule type" value="Genomic_DNA"/>
</dbReference>
<evidence type="ECO:0008006" key="4">
    <source>
        <dbReference type="Google" id="ProtNLM"/>
    </source>
</evidence>
<organism evidence="2 3">
    <name type="scientific">Multifurca ochricompacta</name>
    <dbReference type="NCBI Taxonomy" id="376703"/>
    <lineage>
        <taxon>Eukaryota</taxon>
        <taxon>Fungi</taxon>
        <taxon>Dikarya</taxon>
        <taxon>Basidiomycota</taxon>
        <taxon>Agaricomycotina</taxon>
        <taxon>Agaricomycetes</taxon>
        <taxon>Russulales</taxon>
        <taxon>Russulaceae</taxon>
        <taxon>Multifurca</taxon>
    </lineage>
</organism>
<name>A0AAD4QMA2_9AGAM</name>
<dbReference type="Proteomes" id="UP001203297">
    <property type="component" value="Unassembled WGS sequence"/>
</dbReference>
<proteinExistence type="predicted"/>
<accession>A0AAD4QMA2</accession>
<gene>
    <name evidence="2" type="ORF">B0F90DRAFT_1735622</name>
</gene>
<comment type="caution">
    <text evidence="2">The sequence shown here is derived from an EMBL/GenBank/DDBJ whole genome shotgun (WGS) entry which is preliminary data.</text>
</comment>
<keyword evidence="1" id="KW-0732">Signal</keyword>
<feature type="signal peptide" evidence="1">
    <location>
        <begin position="1"/>
        <end position="20"/>
    </location>
</feature>
<keyword evidence="3" id="KW-1185">Reference proteome</keyword>
<reference evidence="2" key="1">
    <citation type="journal article" date="2022" name="New Phytol.">
        <title>Evolutionary transition to the ectomycorrhizal habit in the genomes of a hyperdiverse lineage of mushroom-forming fungi.</title>
        <authorList>
            <person name="Looney B."/>
            <person name="Miyauchi S."/>
            <person name="Morin E."/>
            <person name="Drula E."/>
            <person name="Courty P.E."/>
            <person name="Kohler A."/>
            <person name="Kuo A."/>
            <person name="LaButti K."/>
            <person name="Pangilinan J."/>
            <person name="Lipzen A."/>
            <person name="Riley R."/>
            <person name="Andreopoulos W."/>
            <person name="He G."/>
            <person name="Johnson J."/>
            <person name="Nolan M."/>
            <person name="Tritt A."/>
            <person name="Barry K.W."/>
            <person name="Grigoriev I.V."/>
            <person name="Nagy L.G."/>
            <person name="Hibbett D."/>
            <person name="Henrissat B."/>
            <person name="Matheny P.B."/>
            <person name="Labbe J."/>
            <person name="Martin F.M."/>
        </authorList>
    </citation>
    <scope>NUCLEOTIDE SEQUENCE</scope>
    <source>
        <strain evidence="2">BPL690</strain>
    </source>
</reference>
<sequence>MRWAMSSLVLVARSYRILRASLLPMQALHDGVRQTAFCDRLALFFESLFHPEKLPSRYSCATLIYDSFFSLPLKQK</sequence>
<feature type="chain" id="PRO_5041965539" description="Secreted protein" evidence="1">
    <location>
        <begin position="21"/>
        <end position="76"/>
    </location>
</feature>
<evidence type="ECO:0000313" key="3">
    <source>
        <dbReference type="Proteomes" id="UP001203297"/>
    </source>
</evidence>
<evidence type="ECO:0000313" key="2">
    <source>
        <dbReference type="EMBL" id="KAI0298179.1"/>
    </source>
</evidence>
<protein>
    <recommendedName>
        <fullName evidence="4">Secreted protein</fullName>
    </recommendedName>
</protein>
<evidence type="ECO:0000256" key="1">
    <source>
        <dbReference type="SAM" id="SignalP"/>
    </source>
</evidence>
<dbReference type="AlphaFoldDB" id="A0AAD4QMA2"/>